<organism evidence="1 2">
    <name type="scientific">Panagrellus redivivus</name>
    <name type="common">Microworm</name>
    <dbReference type="NCBI Taxonomy" id="6233"/>
    <lineage>
        <taxon>Eukaryota</taxon>
        <taxon>Metazoa</taxon>
        <taxon>Ecdysozoa</taxon>
        <taxon>Nematoda</taxon>
        <taxon>Chromadorea</taxon>
        <taxon>Rhabditida</taxon>
        <taxon>Tylenchina</taxon>
        <taxon>Panagrolaimomorpha</taxon>
        <taxon>Panagrolaimoidea</taxon>
        <taxon>Panagrolaimidae</taxon>
        <taxon>Panagrellus</taxon>
    </lineage>
</organism>
<evidence type="ECO:0000313" key="2">
    <source>
        <dbReference type="WBParaSite" id="Pan_g15907.t1"/>
    </source>
</evidence>
<reference evidence="2" key="2">
    <citation type="submission" date="2020-10" db="UniProtKB">
        <authorList>
            <consortium name="WormBaseParasite"/>
        </authorList>
    </citation>
    <scope>IDENTIFICATION</scope>
</reference>
<evidence type="ECO:0000313" key="1">
    <source>
        <dbReference type="Proteomes" id="UP000492821"/>
    </source>
</evidence>
<dbReference type="WBParaSite" id="Pan_g15907.t1">
    <property type="protein sequence ID" value="Pan_g15907.t1"/>
    <property type="gene ID" value="Pan_g15907"/>
</dbReference>
<reference evidence="1" key="1">
    <citation type="journal article" date="2013" name="Genetics">
        <title>The draft genome and transcriptome of Panagrellus redivivus are shaped by the harsh demands of a free-living lifestyle.</title>
        <authorList>
            <person name="Srinivasan J."/>
            <person name="Dillman A.R."/>
            <person name="Macchietto M.G."/>
            <person name="Heikkinen L."/>
            <person name="Lakso M."/>
            <person name="Fracchia K.M."/>
            <person name="Antoshechkin I."/>
            <person name="Mortazavi A."/>
            <person name="Wong G."/>
            <person name="Sternberg P.W."/>
        </authorList>
    </citation>
    <scope>NUCLEOTIDE SEQUENCE [LARGE SCALE GENOMIC DNA]</scope>
    <source>
        <strain evidence="1">MT8872</strain>
    </source>
</reference>
<keyword evidence="1" id="KW-1185">Reference proteome</keyword>
<dbReference type="Proteomes" id="UP000492821">
    <property type="component" value="Unassembled WGS sequence"/>
</dbReference>
<proteinExistence type="predicted"/>
<sequence>MNQNTISKLENCLFTSSKPDAASHECVLVVAKRRAVSHQNGSHASLKLGEKLKLYHVLDLSITFEVVVTFVSPRKHFVFFESLDRTFPFYPKGFKQISEGKEYFELGLNQNRKPVWNKGQIDQICRGYSVGITREDDSNGLGLFDKYGVYYGLSVERVTDEDGDKLSRVISAMSMNCVAYVDSDSDNAEKEER</sequence>
<accession>A0A7E4V2W5</accession>
<dbReference type="AlphaFoldDB" id="A0A7E4V2W5"/>
<protein>
    <submittedName>
        <fullName evidence="2">Uncharacterized protein</fullName>
    </submittedName>
</protein>
<name>A0A7E4V2W5_PANRE</name>